<dbReference type="OrthoDB" id="6112377at2"/>
<evidence type="ECO:0000313" key="3">
    <source>
        <dbReference type="Proteomes" id="UP000285648"/>
    </source>
</evidence>
<feature type="domain" description="DUF4123" evidence="1">
    <location>
        <begin position="7"/>
        <end position="121"/>
    </location>
</feature>
<dbReference type="Pfam" id="PF13503">
    <property type="entry name" value="DUF4123"/>
    <property type="match status" value="1"/>
</dbReference>
<name>A0A421DJA1_9GAMM</name>
<protein>
    <recommendedName>
        <fullName evidence="1">DUF4123 domain-containing protein</fullName>
    </recommendedName>
</protein>
<proteinExistence type="predicted"/>
<organism evidence="2 3">
    <name type="scientific">Brenneria alni</name>
    <dbReference type="NCBI Taxonomy" id="71656"/>
    <lineage>
        <taxon>Bacteria</taxon>
        <taxon>Pseudomonadati</taxon>
        <taxon>Pseudomonadota</taxon>
        <taxon>Gammaproteobacteria</taxon>
        <taxon>Enterobacterales</taxon>
        <taxon>Pectobacteriaceae</taxon>
        <taxon>Brenneria</taxon>
    </lineage>
</organism>
<dbReference type="Proteomes" id="UP000285648">
    <property type="component" value="Unassembled WGS sequence"/>
</dbReference>
<comment type="caution">
    <text evidence="2">The sequence shown here is derived from an EMBL/GenBank/DDBJ whole genome shotgun (WGS) entry which is preliminary data.</text>
</comment>
<accession>A0A421DJA1</accession>
<evidence type="ECO:0000259" key="1">
    <source>
        <dbReference type="Pfam" id="PF13503"/>
    </source>
</evidence>
<dbReference type="AlphaFoldDB" id="A0A421DJA1"/>
<dbReference type="EMBL" id="MJLZ01000080">
    <property type="protein sequence ID" value="RLM17981.1"/>
    <property type="molecule type" value="Genomic_DNA"/>
</dbReference>
<dbReference type="InterPro" id="IPR025391">
    <property type="entry name" value="DUF4123"/>
</dbReference>
<reference evidence="2 3" key="1">
    <citation type="submission" date="2016-09" db="EMBL/GenBank/DDBJ databases">
        <authorList>
            <person name="Doonan J."/>
            <person name="Pachebat J.A."/>
            <person name="Golyshin P.N."/>
            <person name="Denman S."/>
            <person name="Mcdonald J.E."/>
        </authorList>
    </citation>
    <scope>NUCLEOTIDE SEQUENCE [LARGE SCALE GENOMIC DNA]</scope>
    <source>
        <strain evidence="2 3">NCPPB 3934</strain>
    </source>
</reference>
<gene>
    <name evidence="2" type="ORF">BIY29_18785</name>
</gene>
<dbReference type="RefSeq" id="WP_121576662.1">
    <property type="nucleotide sequence ID" value="NZ_MJLZ01000080.1"/>
</dbReference>
<evidence type="ECO:0000313" key="2">
    <source>
        <dbReference type="EMBL" id="RLM17981.1"/>
    </source>
</evidence>
<keyword evidence="3" id="KW-1185">Reference proteome</keyword>
<sequence length="299" mass="35192">MSGTVQYAVIDGAVEEELLDFLSEHNPPHCCLYAEPLQPELALVAPYLVEVTKEAALWLSGKTTPWGIYLFTSAMMKDLRHHLRRYLQVIIPTEEKPVFFRFYDPRNIWDFCHVLSEWQLHCFMGPIDKIATTFGGVSREEYFQAIRAPFPKTAKNRMKLFKINQFQFDALNQCAEVRYIEGLIYQIRAQYAEMIPPVLTDERQWQRDQERYLYKEPPENNSADFSAESIARDCYYFCKMNGIEDDRSIRGMLHLLIEKKIYSLMQLPVPWRDMLSDESLPGYFRVESLLKKELGYIPR</sequence>